<gene>
    <name evidence="3" type="ORF">CLV32_3490</name>
</gene>
<keyword evidence="1" id="KW-0732">Signal</keyword>
<evidence type="ECO:0000313" key="3">
    <source>
        <dbReference type="EMBL" id="TDO20856.1"/>
    </source>
</evidence>
<feature type="domain" description="DUF5777" evidence="2">
    <location>
        <begin position="48"/>
        <end position="312"/>
    </location>
</feature>
<dbReference type="Pfam" id="PF19089">
    <property type="entry name" value="DUF5777"/>
    <property type="match status" value="1"/>
</dbReference>
<dbReference type="Proteomes" id="UP000295499">
    <property type="component" value="Unassembled WGS sequence"/>
</dbReference>
<proteinExistence type="predicted"/>
<dbReference type="EMBL" id="SNWM01000004">
    <property type="protein sequence ID" value="TDO20856.1"/>
    <property type="molecule type" value="Genomic_DNA"/>
</dbReference>
<protein>
    <recommendedName>
        <fullName evidence="2">DUF5777 domain-containing protein</fullName>
    </recommendedName>
</protein>
<evidence type="ECO:0000259" key="2">
    <source>
        <dbReference type="Pfam" id="PF19089"/>
    </source>
</evidence>
<feature type="signal peptide" evidence="1">
    <location>
        <begin position="1"/>
        <end position="26"/>
    </location>
</feature>
<evidence type="ECO:0000313" key="4">
    <source>
        <dbReference type="Proteomes" id="UP000295499"/>
    </source>
</evidence>
<reference evidence="3 4" key="1">
    <citation type="submission" date="2019-03" db="EMBL/GenBank/DDBJ databases">
        <title>Genomic Encyclopedia of Archaeal and Bacterial Type Strains, Phase II (KMG-II): from individual species to whole genera.</title>
        <authorList>
            <person name="Goeker M."/>
        </authorList>
    </citation>
    <scope>NUCLEOTIDE SEQUENCE [LARGE SCALE GENOMIC DNA]</scope>
    <source>
        <strain evidence="3 4">DSM 19034</strain>
    </source>
</reference>
<feature type="chain" id="PRO_5020759790" description="DUF5777 domain-containing protein" evidence="1">
    <location>
        <begin position="27"/>
        <end position="325"/>
    </location>
</feature>
<dbReference type="AlphaFoldDB" id="A0A4R6IGA6"/>
<organism evidence="3 4">
    <name type="scientific">Pedobacter duraquae</name>
    <dbReference type="NCBI Taxonomy" id="425511"/>
    <lineage>
        <taxon>Bacteria</taxon>
        <taxon>Pseudomonadati</taxon>
        <taxon>Bacteroidota</taxon>
        <taxon>Sphingobacteriia</taxon>
        <taxon>Sphingobacteriales</taxon>
        <taxon>Sphingobacteriaceae</taxon>
        <taxon>Pedobacter</taxon>
    </lineage>
</organism>
<sequence>MKQHTYFLYSLLILPAILFTTVQASAQDDLEKAIPIIKTTHEKVSATFKSTKLINGHTNETIYKNEMDFKVDHRFGDIAGSNGGLRQFFGLDQSTDVRIGFDYGLSDRVTVGLARAKGATAVQQLYELSIKYRLLEQTTDDHIPFAITFFGSNTIAAIHASDDPTSATAYRNLGDRTNYVSQLIIARKMSPGFSFSLTPSYLHRNFTTYRDQNELFALGAGARAKLSKRVALVIDYFLPFRNTADKAYLEKVNNVKFYNPLGVGLEMETGGHIFHLNFTNAAAIEEMQFIPSTTSSWLKGQYRWGFSISRRFSFNHTKKQVETGT</sequence>
<accession>A0A4R6IGA6</accession>
<dbReference type="RefSeq" id="WP_133557684.1">
    <property type="nucleotide sequence ID" value="NZ_SNWM01000004.1"/>
</dbReference>
<dbReference type="InterPro" id="IPR045916">
    <property type="entry name" value="DUF5777"/>
</dbReference>
<comment type="caution">
    <text evidence="3">The sequence shown here is derived from an EMBL/GenBank/DDBJ whole genome shotgun (WGS) entry which is preliminary data.</text>
</comment>
<name>A0A4R6IGA6_9SPHI</name>
<keyword evidence="4" id="KW-1185">Reference proteome</keyword>
<dbReference type="OrthoDB" id="1117410at2"/>
<evidence type="ECO:0000256" key="1">
    <source>
        <dbReference type="SAM" id="SignalP"/>
    </source>
</evidence>